<evidence type="ECO:0000313" key="1">
    <source>
        <dbReference type="EMBL" id="ELR69604.1"/>
    </source>
</evidence>
<dbReference type="Proteomes" id="UP000011135">
    <property type="component" value="Unassembled WGS sequence"/>
</dbReference>
<dbReference type="EMBL" id="AMZN01000070">
    <property type="protein sequence ID" value="ELR69604.1"/>
    <property type="molecule type" value="Genomic_DNA"/>
</dbReference>
<accession>L8JQ29</accession>
<reference evidence="1 2" key="1">
    <citation type="submission" date="2012-12" db="EMBL/GenBank/DDBJ databases">
        <title>Genome assembly of Fulvivirga imtechensis AK7.</title>
        <authorList>
            <person name="Nupur N."/>
            <person name="Khatri I."/>
            <person name="Kumar R."/>
            <person name="Subramanian S."/>
            <person name="Pinnaka A."/>
        </authorList>
    </citation>
    <scope>NUCLEOTIDE SEQUENCE [LARGE SCALE GENOMIC DNA]</scope>
    <source>
        <strain evidence="1 2">AK7</strain>
    </source>
</reference>
<name>L8JQ29_9BACT</name>
<dbReference type="STRING" id="1237149.C900_04829"/>
<keyword evidence="2" id="KW-1185">Reference proteome</keyword>
<comment type="caution">
    <text evidence="1">The sequence shown here is derived from an EMBL/GenBank/DDBJ whole genome shotgun (WGS) entry which is preliminary data.</text>
</comment>
<sequence>MILADENIDTQMVAILREKGIEVQHIKEGKESFRHKKSP</sequence>
<evidence type="ECO:0008006" key="3">
    <source>
        <dbReference type="Google" id="ProtNLM"/>
    </source>
</evidence>
<proteinExistence type="predicted"/>
<gene>
    <name evidence="1" type="ORF">C900_04829</name>
</gene>
<protein>
    <recommendedName>
        <fullName evidence="3">DUF5615 domain-containing protein</fullName>
    </recommendedName>
</protein>
<organism evidence="1 2">
    <name type="scientific">Fulvivirga imtechensis AK7</name>
    <dbReference type="NCBI Taxonomy" id="1237149"/>
    <lineage>
        <taxon>Bacteria</taxon>
        <taxon>Pseudomonadati</taxon>
        <taxon>Bacteroidota</taxon>
        <taxon>Cytophagia</taxon>
        <taxon>Cytophagales</taxon>
        <taxon>Fulvivirgaceae</taxon>
        <taxon>Fulvivirga</taxon>
    </lineage>
</organism>
<dbReference type="AlphaFoldDB" id="L8JQ29"/>
<evidence type="ECO:0000313" key="2">
    <source>
        <dbReference type="Proteomes" id="UP000011135"/>
    </source>
</evidence>